<dbReference type="GO" id="GO:0071897">
    <property type="term" value="P:DNA biosynthetic process"/>
    <property type="evidence" value="ECO:0007669"/>
    <property type="project" value="UniProtKB-ARBA"/>
</dbReference>
<dbReference type="EMBL" id="OV170227">
    <property type="protein sequence ID" value="CAH0728594.1"/>
    <property type="molecule type" value="Genomic_DNA"/>
</dbReference>
<feature type="domain" description="Reverse transcriptase" evidence="2">
    <location>
        <begin position="722"/>
        <end position="971"/>
    </location>
</feature>
<evidence type="ECO:0000259" key="3">
    <source>
        <dbReference type="PROSITE" id="PS50879"/>
    </source>
</evidence>
<gene>
    <name evidence="4" type="ORF">BINO364_LOCUS13796</name>
</gene>
<dbReference type="InterPro" id="IPR052560">
    <property type="entry name" value="RdDP_mobile_element"/>
</dbReference>
<dbReference type="InterPro" id="IPR002156">
    <property type="entry name" value="RNaseH_domain"/>
</dbReference>
<dbReference type="Gene3D" id="3.60.10.10">
    <property type="entry name" value="Endonuclease/exonuclease/phosphatase"/>
    <property type="match status" value="1"/>
</dbReference>
<dbReference type="OrthoDB" id="421040at2759"/>
<dbReference type="Pfam" id="PF00075">
    <property type="entry name" value="RNase_H"/>
    <property type="match status" value="1"/>
</dbReference>
<feature type="region of interest" description="Disordered" evidence="1">
    <location>
        <begin position="61"/>
        <end position="80"/>
    </location>
</feature>
<dbReference type="SUPFAM" id="SSF53098">
    <property type="entry name" value="Ribonuclease H-like"/>
    <property type="match status" value="1"/>
</dbReference>
<protein>
    <recommendedName>
        <fullName evidence="6">Pol-like protein</fullName>
    </recommendedName>
</protein>
<dbReference type="InterPro" id="IPR036691">
    <property type="entry name" value="Endo/exonu/phosph_ase_sf"/>
</dbReference>
<dbReference type="InterPro" id="IPR036397">
    <property type="entry name" value="RNaseH_sf"/>
</dbReference>
<accession>A0A8J9YF71</accession>
<evidence type="ECO:0000313" key="5">
    <source>
        <dbReference type="Proteomes" id="UP000838878"/>
    </source>
</evidence>
<dbReference type="InterPro" id="IPR005135">
    <property type="entry name" value="Endo/exonuclease/phosphatase"/>
</dbReference>
<evidence type="ECO:0000313" key="4">
    <source>
        <dbReference type="EMBL" id="CAH0728594.1"/>
    </source>
</evidence>
<dbReference type="SUPFAM" id="SSF56672">
    <property type="entry name" value="DNA/RNA polymerases"/>
    <property type="match status" value="1"/>
</dbReference>
<organism evidence="4 5">
    <name type="scientific">Brenthis ino</name>
    <name type="common">lesser marbled fritillary</name>
    <dbReference type="NCBI Taxonomy" id="405034"/>
    <lineage>
        <taxon>Eukaryota</taxon>
        <taxon>Metazoa</taxon>
        <taxon>Ecdysozoa</taxon>
        <taxon>Arthropoda</taxon>
        <taxon>Hexapoda</taxon>
        <taxon>Insecta</taxon>
        <taxon>Pterygota</taxon>
        <taxon>Neoptera</taxon>
        <taxon>Endopterygota</taxon>
        <taxon>Lepidoptera</taxon>
        <taxon>Glossata</taxon>
        <taxon>Ditrysia</taxon>
        <taxon>Papilionoidea</taxon>
        <taxon>Nymphalidae</taxon>
        <taxon>Heliconiinae</taxon>
        <taxon>Argynnini</taxon>
        <taxon>Brenthis</taxon>
    </lineage>
</organism>
<dbReference type="PANTHER" id="PTHR36688">
    <property type="entry name" value="ENDO/EXONUCLEASE/PHOSPHATASE DOMAIN-CONTAINING PROTEIN"/>
    <property type="match status" value="1"/>
</dbReference>
<dbReference type="GO" id="GO:0003676">
    <property type="term" value="F:nucleic acid binding"/>
    <property type="evidence" value="ECO:0007669"/>
    <property type="project" value="InterPro"/>
</dbReference>
<dbReference type="Pfam" id="PF00078">
    <property type="entry name" value="RVT_1"/>
    <property type="match status" value="1"/>
</dbReference>
<dbReference type="Pfam" id="PF14529">
    <property type="entry name" value="Exo_endo_phos_2"/>
    <property type="match status" value="1"/>
</dbReference>
<reference evidence="4" key="1">
    <citation type="submission" date="2021-12" db="EMBL/GenBank/DDBJ databases">
        <authorList>
            <person name="Martin H S."/>
        </authorList>
    </citation>
    <scope>NUCLEOTIDE SEQUENCE</scope>
</reference>
<dbReference type="SUPFAM" id="SSF56219">
    <property type="entry name" value="DNase I-like"/>
    <property type="match status" value="1"/>
</dbReference>
<evidence type="ECO:0008006" key="6">
    <source>
        <dbReference type="Google" id="ProtNLM"/>
    </source>
</evidence>
<dbReference type="Proteomes" id="UP000838878">
    <property type="component" value="Chromosome 7"/>
</dbReference>
<dbReference type="PANTHER" id="PTHR36688:SF2">
    <property type="entry name" value="ENDONUCLEASE_EXONUCLEASE_PHOSPHATASE DOMAIN-CONTAINING PROTEIN"/>
    <property type="match status" value="1"/>
</dbReference>
<dbReference type="GO" id="GO:0004523">
    <property type="term" value="F:RNA-DNA hybrid ribonuclease activity"/>
    <property type="evidence" value="ECO:0007669"/>
    <property type="project" value="InterPro"/>
</dbReference>
<keyword evidence="5" id="KW-1185">Reference proteome</keyword>
<evidence type="ECO:0000256" key="1">
    <source>
        <dbReference type="SAM" id="MobiDB-lite"/>
    </source>
</evidence>
<name>A0A8J9YF71_9NEOP</name>
<proteinExistence type="predicted"/>
<feature type="domain" description="RNase H type-1" evidence="3">
    <location>
        <begin position="1206"/>
        <end position="1339"/>
    </location>
</feature>
<dbReference type="InterPro" id="IPR043502">
    <property type="entry name" value="DNA/RNA_pol_sf"/>
</dbReference>
<sequence length="1505" mass="173166">MTTTTNNSTKSYANVTQNPMFPSKDQAIVIDAIDNVQNKDYAQALGKVDIDSSQADEDDGAVLPYFKRPHPPTESTSENYSQSIAFSDVTSADIDAAASFDVGAAAIPAVTAANPPVQRCDDRASLIGDENIDDSEASQSSSSIVYEKRNSSKKLRKSPTIDIHSSSWHANEEHIQHSQKMYPLTSIELKEYLESTFGVTNIKEITLTYTENIHTLIDMLKDIIPLITNRRLKNRVTRLIVKLKTVNIKTYSKHIIGMTLNHPMSECIGLNIVQWNCRSLYNKRHELESYLIGSNVHICILSETWLSEDKNVYFSGYRIFRKDRSDSYGGLAILVHKTLSSRIKDTSFQFNSFEYLCIELINNNKLQYVVGIYCPQSMHLNRTDCDTLFSQFNNKTLIAGDFDAHHIHWSYHTDTRGRLLAESSCDYGFVYLNDGSPTRIAQVDMNTVCTSPDVTFVSSDLVLDCEWSTTNETLGSDHLLLSIKLHQSQMVYLYHKRNLKKADWNKYRIEIETKCNDFSFNSNNIQENYDNFLRIINDSAHLSIPYIKPNFKMCSKFKPKPWWNPSLSKAVAERRLALKFFRRNRNPESYQVYREKVVIARKLIKQAKRKSWQEFCDSVDVSTSSFEMWRKLGWMKGKYSTSGLLLESEASEFITKLAPDSVTLPPCTLGQSLTSPELFSMAEIINILKRKDTSAGLDNIVYSMIYNLPQKAMEILLQIYNSIYKTGIIPIQWRKIKVIAIPKRDNNTKKYRPISLISCMCKIFNSVVARRLDYFFEKNKFFHEGTLGFRRGYSCHDILSRFIVDSEIALTKKEFTLCSFVDVTDAYNNVLIRSLIEALVHFKVDRYICGYIHEFLKERHIVYKLSNGSELVRTTRQGLAQGDPMSPILFNIVTIKACRDIRYDVKISQYADDFSFYYSHDSIHMCTDVIRNVLHNFCELITPIGLSISPSKTKLCVISRKYKLPLISININNCDIEVVQCIKFLGMWIDSRFKWTKHINELTQKCIPFINILSCVSGLSFGIHPTHLRRLYISTVRSRLDYGCFLFRNASPRLLQKLDVIQNQCLRICGGFIRSTPTHVMQTEMCIPPLFIRRNYLSHKYFLKISSRQNDYCHERLAVFENLIKSNVPYWRKNQLPLLQSSHRQYQDLNINKFQNWPSHQLPFIIYKIDLTSIIKIDIKNITSSKAKLSIKELKDATVSMIQVNYADFVQIYTDGSKTGNHNGCSFYDPVALVAAKFNVDDPNVNIMCLELLAIAEALHYLTSTNYTKIVIFTDSKSSLYHLLACNRGKLGRKEAYLIIESIQTMIRNGINVYLQWVPSHVGVFGNEVADELAKVAQSDGIPLRVSLQSSDYIPIVKKLCYDQWKTHYNVISCEKGIWYKSLTAEPPQISWFSNTRMTYKELVACFRLRSGHVPLNNFGYLMSKTESPNCVVCNTKEDLMHLLIECKINESLRIKLLTDTQCPRQDIMFLFHSVLSSKFASNNSKHIIWFYIHSLELRKQLISV</sequence>
<evidence type="ECO:0000259" key="2">
    <source>
        <dbReference type="PROSITE" id="PS50878"/>
    </source>
</evidence>
<feature type="region of interest" description="Disordered" evidence="1">
    <location>
        <begin position="128"/>
        <end position="151"/>
    </location>
</feature>
<dbReference type="CDD" id="cd01650">
    <property type="entry name" value="RT_nLTR_like"/>
    <property type="match status" value="1"/>
</dbReference>
<feature type="non-terminal residue" evidence="4">
    <location>
        <position position="1505"/>
    </location>
</feature>
<dbReference type="InterPro" id="IPR000477">
    <property type="entry name" value="RT_dom"/>
</dbReference>
<dbReference type="Gene3D" id="3.30.420.10">
    <property type="entry name" value="Ribonuclease H-like superfamily/Ribonuclease H"/>
    <property type="match status" value="1"/>
</dbReference>
<dbReference type="PROSITE" id="PS50879">
    <property type="entry name" value="RNASE_H_1"/>
    <property type="match status" value="1"/>
</dbReference>
<dbReference type="InterPro" id="IPR012337">
    <property type="entry name" value="RNaseH-like_sf"/>
</dbReference>
<dbReference type="PROSITE" id="PS50878">
    <property type="entry name" value="RT_POL"/>
    <property type="match status" value="1"/>
</dbReference>
<dbReference type="CDD" id="cd09276">
    <property type="entry name" value="Rnase_HI_RT_non_LTR"/>
    <property type="match status" value="1"/>
</dbReference>
<dbReference type="GO" id="GO:0042575">
    <property type="term" value="C:DNA polymerase complex"/>
    <property type="evidence" value="ECO:0007669"/>
    <property type="project" value="UniProtKB-ARBA"/>
</dbReference>